<keyword evidence="4" id="KW-1185">Reference proteome</keyword>
<organism evidence="3 4">
    <name type="scientific">Peribacillus deserti</name>
    <dbReference type="NCBI Taxonomy" id="673318"/>
    <lineage>
        <taxon>Bacteria</taxon>
        <taxon>Bacillati</taxon>
        <taxon>Bacillota</taxon>
        <taxon>Bacilli</taxon>
        <taxon>Bacillales</taxon>
        <taxon>Bacillaceae</taxon>
        <taxon>Peribacillus</taxon>
    </lineage>
</organism>
<evidence type="ECO:0000313" key="3">
    <source>
        <dbReference type="EMBL" id="MBM7694257.1"/>
    </source>
</evidence>
<keyword evidence="2" id="KW-0732">Signal</keyword>
<dbReference type="Proteomes" id="UP000823486">
    <property type="component" value="Unassembled WGS sequence"/>
</dbReference>
<dbReference type="EMBL" id="JAFBFI010000020">
    <property type="protein sequence ID" value="MBM7694257.1"/>
    <property type="molecule type" value="Genomic_DNA"/>
</dbReference>
<accession>A0ABS2QMC4</accession>
<sequence length="179" mass="19741">MKQMWGALIAAAMLTGCGQAGEEAARNTEGAAQKVKEESKKAVNEIDKKTQPAQDKVKQEADTANLKEKTKQAVDQVKSTMNNAKTKAEKKILEPGEHASVEQDAFLAETEGEYEKLYQFIKINDYDGVSNMVNEKKAVELKKGTKVKIVSREAIRAKVLVEDTQKKGFIPTSLLQPSK</sequence>
<comment type="caution">
    <text evidence="3">The sequence shown here is derived from an EMBL/GenBank/DDBJ whole genome shotgun (WGS) entry which is preliminary data.</text>
</comment>
<feature type="signal peptide" evidence="2">
    <location>
        <begin position="1"/>
        <end position="20"/>
    </location>
</feature>
<gene>
    <name evidence="3" type="ORF">JOC77_003701</name>
</gene>
<feature type="region of interest" description="Disordered" evidence="1">
    <location>
        <begin position="25"/>
        <end position="74"/>
    </location>
</feature>
<dbReference type="RefSeq" id="WP_204546263.1">
    <property type="nucleotide sequence ID" value="NZ_JAFBFI010000020.1"/>
</dbReference>
<dbReference type="PROSITE" id="PS51257">
    <property type="entry name" value="PROKAR_LIPOPROTEIN"/>
    <property type="match status" value="1"/>
</dbReference>
<evidence type="ECO:0000313" key="4">
    <source>
        <dbReference type="Proteomes" id="UP000823486"/>
    </source>
</evidence>
<name>A0ABS2QMC4_9BACI</name>
<evidence type="ECO:0000256" key="1">
    <source>
        <dbReference type="SAM" id="MobiDB-lite"/>
    </source>
</evidence>
<feature type="compositionally biased region" description="Basic and acidic residues" evidence="1">
    <location>
        <begin position="34"/>
        <end position="72"/>
    </location>
</feature>
<proteinExistence type="predicted"/>
<protein>
    <submittedName>
        <fullName evidence="3">Cytochrome c556</fullName>
    </submittedName>
</protein>
<reference evidence="3 4" key="1">
    <citation type="submission" date="2021-01" db="EMBL/GenBank/DDBJ databases">
        <title>Genomic Encyclopedia of Type Strains, Phase IV (KMG-IV): sequencing the most valuable type-strain genomes for metagenomic binning, comparative biology and taxonomic classification.</title>
        <authorList>
            <person name="Goeker M."/>
        </authorList>
    </citation>
    <scope>NUCLEOTIDE SEQUENCE [LARGE SCALE GENOMIC DNA]</scope>
    <source>
        <strain evidence="3 4">DSM 105482</strain>
    </source>
</reference>
<feature type="chain" id="PRO_5047447215" evidence="2">
    <location>
        <begin position="21"/>
        <end position="179"/>
    </location>
</feature>
<evidence type="ECO:0000256" key="2">
    <source>
        <dbReference type="SAM" id="SignalP"/>
    </source>
</evidence>